<keyword evidence="2" id="KW-1133">Transmembrane helix</keyword>
<dbReference type="AlphaFoldDB" id="A0A3N2PNI2"/>
<feature type="region of interest" description="Disordered" evidence="1">
    <location>
        <begin position="49"/>
        <end position="94"/>
    </location>
</feature>
<evidence type="ECO:0000256" key="2">
    <source>
        <dbReference type="SAM" id="Phobius"/>
    </source>
</evidence>
<protein>
    <submittedName>
        <fullName evidence="3">Uncharacterized protein</fullName>
    </submittedName>
</protein>
<organism evidence="3 4">
    <name type="scientific">Sodiomyces alkalinus (strain CBS 110278 / VKM F-3762 / F11)</name>
    <name type="common">Alkaliphilic filamentous fungus</name>
    <dbReference type="NCBI Taxonomy" id="1314773"/>
    <lineage>
        <taxon>Eukaryota</taxon>
        <taxon>Fungi</taxon>
        <taxon>Dikarya</taxon>
        <taxon>Ascomycota</taxon>
        <taxon>Pezizomycotina</taxon>
        <taxon>Sordariomycetes</taxon>
        <taxon>Hypocreomycetidae</taxon>
        <taxon>Glomerellales</taxon>
        <taxon>Plectosphaerellaceae</taxon>
        <taxon>Sodiomyces</taxon>
    </lineage>
</organism>
<evidence type="ECO:0000313" key="4">
    <source>
        <dbReference type="Proteomes" id="UP000272025"/>
    </source>
</evidence>
<name>A0A3N2PNI2_SODAK</name>
<keyword evidence="2" id="KW-0812">Transmembrane</keyword>
<dbReference type="Proteomes" id="UP000272025">
    <property type="component" value="Unassembled WGS sequence"/>
</dbReference>
<dbReference type="EMBL" id="ML119060">
    <property type="protein sequence ID" value="ROT36087.1"/>
    <property type="molecule type" value="Genomic_DNA"/>
</dbReference>
<evidence type="ECO:0000313" key="3">
    <source>
        <dbReference type="EMBL" id="ROT36087.1"/>
    </source>
</evidence>
<dbReference type="GeneID" id="39583971"/>
<proteinExistence type="predicted"/>
<evidence type="ECO:0000256" key="1">
    <source>
        <dbReference type="SAM" id="MobiDB-lite"/>
    </source>
</evidence>
<feature type="transmembrane region" description="Helical" evidence="2">
    <location>
        <begin position="165"/>
        <end position="185"/>
    </location>
</feature>
<reference evidence="3 4" key="1">
    <citation type="journal article" date="2018" name="Mol. Ecol.">
        <title>The obligate alkalophilic soda-lake fungus Sodiomyces alkalinus has shifted to a protein diet.</title>
        <authorList>
            <person name="Grum-Grzhimaylo A.A."/>
            <person name="Falkoski D.L."/>
            <person name="van den Heuvel J."/>
            <person name="Valero-Jimenez C.A."/>
            <person name="Min B."/>
            <person name="Choi I.G."/>
            <person name="Lipzen A."/>
            <person name="Daum C.G."/>
            <person name="Aanen D.K."/>
            <person name="Tsang A."/>
            <person name="Henrissat B."/>
            <person name="Bilanenko E.N."/>
            <person name="de Vries R.P."/>
            <person name="van Kan J.A.L."/>
            <person name="Grigoriev I.V."/>
            <person name="Debets A.J.M."/>
        </authorList>
    </citation>
    <scope>NUCLEOTIDE SEQUENCE [LARGE SCALE GENOMIC DNA]</scope>
    <source>
        <strain evidence="3 4">F11</strain>
    </source>
</reference>
<dbReference type="RefSeq" id="XP_028463893.1">
    <property type="nucleotide sequence ID" value="XM_028615494.1"/>
</dbReference>
<sequence>MVCSLSAEVVRTPSRKDSDSVDSINIDLSLQSLPFRFIQVPVRTKMLAKHGQRRREVARSQVRSRVHEAKGNISPPKNSLPDSDKAKNTDTNTNVFPVETSALVQMPRLISKEPAETDHTHQVRDDKGAGTPVAQGGELARQPVVGLAALLDGPLLGRSGFGAGLFLFLLPLFLAADAVCLGLGLDLLLLVVRGDGADGGGVDVYQRGRGGFDVGLDGGRHGGSSLRYERWVS</sequence>
<accession>A0A3N2PNI2</accession>
<keyword evidence="2" id="KW-0472">Membrane</keyword>
<keyword evidence="4" id="KW-1185">Reference proteome</keyword>
<gene>
    <name evidence="3" type="ORF">SODALDRAFT_57674</name>
</gene>